<evidence type="ECO:0000313" key="2">
    <source>
        <dbReference type="Proteomes" id="UP000768646"/>
    </source>
</evidence>
<protein>
    <submittedName>
        <fullName evidence="1">Uncharacterized protein</fullName>
    </submittedName>
</protein>
<dbReference type="Proteomes" id="UP000768646">
    <property type="component" value="Unassembled WGS sequence"/>
</dbReference>
<comment type="caution">
    <text evidence="1">The sequence shown here is derived from an EMBL/GenBank/DDBJ whole genome shotgun (WGS) entry which is preliminary data.</text>
</comment>
<organism evidence="1 2">
    <name type="scientific">Pneumocystis oryctolagi</name>
    <dbReference type="NCBI Taxonomy" id="42067"/>
    <lineage>
        <taxon>Eukaryota</taxon>
        <taxon>Fungi</taxon>
        <taxon>Dikarya</taxon>
        <taxon>Ascomycota</taxon>
        <taxon>Taphrinomycotina</taxon>
        <taxon>Pneumocystomycetes</taxon>
        <taxon>Pneumocystaceae</taxon>
        <taxon>Pneumocystis</taxon>
    </lineage>
</organism>
<accession>A0ACB7CB44</accession>
<reference evidence="1 2" key="1">
    <citation type="journal article" date="2021" name="Commun. Biol.">
        <title>Genomic insights into the host specific adaptation of the Pneumocystis genus.</title>
        <authorList>
            <person name="Cisse O.H."/>
            <person name="Ma L."/>
            <person name="Dekker J.P."/>
            <person name="Khil P.P."/>
            <person name="Youn J.-H."/>
            <person name="Brenchley J.M."/>
            <person name="Blair R."/>
            <person name="Pahar B."/>
            <person name="Chabe M."/>
            <person name="Van Rompay K.K.A."/>
            <person name="Keesler R."/>
            <person name="Sukura A."/>
            <person name="Hirsch V."/>
            <person name="Kutty G."/>
            <person name="Liu Y."/>
            <person name="Peng L."/>
            <person name="Chen J."/>
            <person name="Song J."/>
            <person name="Weissenbacher-Lang C."/>
            <person name="Xu J."/>
            <person name="Upham N.S."/>
            <person name="Stajich J.E."/>
            <person name="Cuomo C.A."/>
            <person name="Cushion M.T."/>
            <person name="Kovacs J.A."/>
        </authorList>
    </citation>
    <scope>NUCLEOTIDE SEQUENCE [LARGE SCALE GENOMIC DNA]</scope>
    <source>
        <strain evidence="1 2">RABM</strain>
    </source>
</reference>
<sequence length="378" mass="43368">MGIKHLYQLLEEFAASSIKLNDINHYFGRKVAIDASMSIYQFLIAVRQRDGQQLMNDVGETTSHLMGIFYRTLRMCDNGIRPCYVFDGSPPKLKSGELAKRIERREEAVKSHLKAKESGSIEDINKFGRRTVRVTREHNEECKKLLKLMGIPYIEAPCEAEAQCAALARAGKVYAAASEDMDTLCFSTPILLRHLTFSEQKKEPITEVNLEKALEELNMPLEQVFVDLCILLGCDYCEPIKGIGPKRALELIREYKSLDVLVNSVDKSKYHIPEEWPYKDARELFLKPDITDPQIFELKWESPDAEGLINFLVKEKGFSEERVNNGIMRLEKTLKSAQQIRLDGFFKITSKQDKVTGEKRKIENVNTNKKRNKTNKKN</sequence>
<name>A0ACB7CB44_9ASCO</name>
<evidence type="ECO:0000313" key="1">
    <source>
        <dbReference type="EMBL" id="KAG4304766.1"/>
    </source>
</evidence>
<gene>
    <name evidence="1" type="ORF">PORY_001819</name>
</gene>
<keyword evidence="2" id="KW-1185">Reference proteome</keyword>
<dbReference type="EMBL" id="JABTEG010000006">
    <property type="protein sequence ID" value="KAG4304766.1"/>
    <property type="molecule type" value="Genomic_DNA"/>
</dbReference>
<proteinExistence type="predicted"/>